<dbReference type="AlphaFoldDB" id="D5BYS6"/>
<dbReference type="HOGENOM" id="CLU_108850_0_0_6"/>
<dbReference type="Gene3D" id="3.40.50.450">
    <property type="match status" value="1"/>
</dbReference>
<dbReference type="Proteomes" id="UP000001844">
    <property type="component" value="Chromosome"/>
</dbReference>
<dbReference type="Pfam" id="PF12694">
    <property type="entry name" value="cpYpsA"/>
    <property type="match status" value="1"/>
</dbReference>
<proteinExistence type="predicted"/>
<evidence type="ECO:0000313" key="2">
    <source>
        <dbReference type="Proteomes" id="UP000001844"/>
    </source>
</evidence>
<dbReference type="KEGG" id="nhl:Nhal_3007"/>
<sequence length="166" mass="17874">MTLSKIISGGQTGVDRGALDAALDNHFPCGGWCPAGRAAEDGPIPARYPLIELPEGGYRERTLKNVEDSDATAIIYFGELEGGTEQTLLHCLRRKKPYKLIDATEVMASRAATLIVEFIADHGVISLNVAGPRLSKAPQAHTYAYECVTNLLRQQTPSADAPQRPG</sequence>
<evidence type="ECO:0000313" key="1">
    <source>
        <dbReference type="EMBL" id="ADE16064.1"/>
    </source>
</evidence>
<dbReference type="InterPro" id="IPR024755">
    <property type="entry name" value="cpYpsA"/>
</dbReference>
<accession>D5BYS6</accession>
<reference evidence="2" key="1">
    <citation type="submission" date="2010-04" db="EMBL/GenBank/DDBJ databases">
        <title>Complete genome sequence of Nitrosococcus halophilus Nc4, a salt-adapted, aerobic obligate ammonia-oxidizing sulfur purple bacterium.</title>
        <authorList>
            <consortium name="US DOE Joint Genome Institute"/>
            <person name="Campbell M.A."/>
            <person name="Malfatti S.A."/>
            <person name="Chain P.S.G."/>
            <person name="Heidelberg J.F."/>
            <person name="Ward B.B."/>
            <person name="Klotz M.G."/>
        </authorList>
    </citation>
    <scope>NUCLEOTIDE SEQUENCE [LARGE SCALE GENOMIC DNA]</scope>
    <source>
        <strain evidence="2">Nc4</strain>
    </source>
</reference>
<gene>
    <name evidence="1" type="ordered locus">Nhal_3007</name>
</gene>
<dbReference type="SUPFAM" id="SSF102405">
    <property type="entry name" value="MCP/YpsA-like"/>
    <property type="match status" value="1"/>
</dbReference>
<name>D5BYS6_NITHN</name>
<dbReference type="OrthoDB" id="283616at2"/>
<dbReference type="eggNOG" id="COG0758">
    <property type="taxonomic scope" value="Bacteria"/>
</dbReference>
<dbReference type="EMBL" id="CP001798">
    <property type="protein sequence ID" value="ADE16064.1"/>
    <property type="molecule type" value="Genomic_DNA"/>
</dbReference>
<organism evidence="1 2">
    <name type="scientific">Nitrosococcus halophilus (strain Nc4)</name>
    <dbReference type="NCBI Taxonomy" id="472759"/>
    <lineage>
        <taxon>Bacteria</taxon>
        <taxon>Pseudomonadati</taxon>
        <taxon>Pseudomonadota</taxon>
        <taxon>Gammaproteobacteria</taxon>
        <taxon>Chromatiales</taxon>
        <taxon>Chromatiaceae</taxon>
        <taxon>Nitrosococcus</taxon>
    </lineage>
</organism>
<evidence type="ECO:0008006" key="3">
    <source>
        <dbReference type="Google" id="ProtNLM"/>
    </source>
</evidence>
<dbReference type="STRING" id="472759.Nhal_3007"/>
<protein>
    <recommendedName>
        <fullName evidence="3">Molybdenum cofactor carrier</fullName>
    </recommendedName>
</protein>
<keyword evidence="2" id="KW-1185">Reference proteome</keyword>